<dbReference type="Gene3D" id="3.40.50.800">
    <property type="entry name" value="Anticodon-binding domain"/>
    <property type="match status" value="1"/>
</dbReference>
<feature type="chain" id="PRO_5040362688" description="proline--tRNA ligase" evidence="11">
    <location>
        <begin position="23"/>
        <end position="916"/>
    </location>
</feature>
<keyword evidence="3" id="KW-0436">Ligase</keyword>
<dbReference type="CDD" id="cd00778">
    <property type="entry name" value="ProRS_core_arch_euk"/>
    <property type="match status" value="1"/>
</dbReference>
<dbReference type="InterPro" id="IPR045864">
    <property type="entry name" value="aa-tRNA-synth_II/BPL/LPL"/>
</dbReference>
<evidence type="ECO:0000256" key="9">
    <source>
        <dbReference type="ARBA" id="ARBA00047671"/>
    </source>
</evidence>
<dbReference type="InterPro" id="IPR002316">
    <property type="entry name" value="Pro-tRNA-ligase_IIa"/>
</dbReference>
<comment type="catalytic activity">
    <reaction evidence="9">
        <text>tRNA(Pro) + L-proline + ATP = L-prolyl-tRNA(Pro) + AMP + diphosphate</text>
        <dbReference type="Rhea" id="RHEA:14305"/>
        <dbReference type="Rhea" id="RHEA-COMP:9700"/>
        <dbReference type="Rhea" id="RHEA-COMP:9702"/>
        <dbReference type="ChEBI" id="CHEBI:30616"/>
        <dbReference type="ChEBI" id="CHEBI:33019"/>
        <dbReference type="ChEBI" id="CHEBI:60039"/>
        <dbReference type="ChEBI" id="CHEBI:78442"/>
        <dbReference type="ChEBI" id="CHEBI:78532"/>
        <dbReference type="ChEBI" id="CHEBI:456215"/>
        <dbReference type="EC" id="6.1.1.15"/>
    </reaction>
</comment>
<keyword evidence="11" id="KW-0732">Signal</keyword>
<dbReference type="InterPro" id="IPR033721">
    <property type="entry name" value="ProRS_core_arch_euk"/>
</dbReference>
<dbReference type="EC" id="6.1.1.15" evidence="2"/>
<dbReference type="PRINTS" id="PR01046">
    <property type="entry name" value="TRNASYNTHPRO"/>
</dbReference>
<comment type="caution">
    <text evidence="13">The sequence shown here is derived from an EMBL/GenBank/DDBJ whole genome shotgun (WGS) entry which is preliminary data.</text>
</comment>
<evidence type="ECO:0000313" key="13">
    <source>
        <dbReference type="EMBL" id="KAH0221987.1"/>
    </source>
</evidence>
<sequence length="916" mass="104759">MLLFSLSYLLLALLSLSTVAHSCRPSVWAVGLRDDQTLDNHLRIVGRPITIQERRLDINGYTASIPDDKKALLEAIRKDPTVGFVIKVPQNYFGKFDQFIAAGWDEDDGDLYEHMLRPAYQWGRLQSRDPENIDSGGRRIPLEWILKLEEGYSLDVHINLVTQFDPNSVKIIPEGSKNTYHLTFKSEEQERKSLALIHDDARVEDIWPSRCHQNAIRDWIRIDGEDIQDGEDGCVFHLGYRQWYKEPVVTIPSKPSTMTLHPKIRSMRSKAFKTYLQRHAQTSTPAPIVYSWEAKLAKDKEDQMKRWMLEHEMWKKQARYYQSQQLQRLARMKDDDKRKGIRREGALTTMSEGIVEGAQPQQKPAADAKEQKDQKKAQKSQAKQKKEPKVAQGGGKKKMEGAALIGIDVAKEDDLSEWYQQVITKGEMLEFTDVPGCYIYEPGSYGIYERIQDFFNTRIRKMGVRNCYFPLFISEANLQREKDHIEGFAAEVAWVTEGGKNKLEKKLAVRPTSETAMYGYFSKKIRSHRDLPLKLNQWNNVVRWEFKHPMPFIRSREFLWQEGHTAHMTEEDAGKEVLQILDYYEAIYHELLAVPVVKGRKTVAEQFPGAHYTTTVEGFIPSTGRGIQAGTSHCLGQHFAKMFDITVEDPHAKEGEKKEKLHVWQNSWGLTTRSIGIMILTHGDNKGLVIPPRVAEIQAIIVPVGITAKTTPEDREKHYNETNAIKEVLLEAGVRAETDMRDDQSPGWKFNHWELKGVPLRIEFGPKDSAKHVVTVARRDQLAAGKSEIPIADLGKDVPALLETIQSDMFRKASDEFREHRKIITKWEDFVPALNAKNTCIIPHCLVPDCEDEIKELSSGKIEGQEVDARAPSMGAKSLCIPFDQPAEGLVHGETKCTNPKCERKAEKWVMFGRSY</sequence>
<dbReference type="Proteomes" id="UP000767238">
    <property type="component" value="Unassembled WGS sequence"/>
</dbReference>
<evidence type="ECO:0000256" key="7">
    <source>
        <dbReference type="ARBA" id="ARBA00023146"/>
    </source>
</evidence>
<gene>
    <name evidence="13" type="ORF">KCV03_g4811</name>
</gene>
<dbReference type="Gene3D" id="3.30.110.30">
    <property type="entry name" value="C-terminal domain of ProRS"/>
    <property type="match status" value="1"/>
</dbReference>
<evidence type="ECO:0000256" key="8">
    <source>
        <dbReference type="ARBA" id="ARBA00029731"/>
    </source>
</evidence>
<dbReference type="NCBIfam" id="TIGR00408">
    <property type="entry name" value="proS_fam_I"/>
    <property type="match status" value="1"/>
</dbReference>
<dbReference type="HAMAP" id="MF_01571">
    <property type="entry name" value="Pro_tRNA_synth_type3"/>
    <property type="match status" value="1"/>
</dbReference>
<dbReference type="CDD" id="cd00862">
    <property type="entry name" value="ProRS_anticodon_zinc"/>
    <property type="match status" value="1"/>
</dbReference>
<dbReference type="InterPro" id="IPR016061">
    <property type="entry name" value="Pro-tRNA_ligase_II_C"/>
</dbReference>
<evidence type="ECO:0000256" key="3">
    <source>
        <dbReference type="ARBA" id="ARBA00022598"/>
    </source>
</evidence>
<dbReference type="PROSITE" id="PS50862">
    <property type="entry name" value="AA_TRNA_LIGASE_II"/>
    <property type="match status" value="1"/>
</dbReference>
<dbReference type="SUPFAM" id="SSF52954">
    <property type="entry name" value="Class II aaRS ABD-related"/>
    <property type="match status" value="1"/>
</dbReference>
<dbReference type="PANTHER" id="PTHR43382:SF2">
    <property type="entry name" value="BIFUNCTIONAL GLUTAMATE_PROLINE--TRNA LIGASE"/>
    <property type="match status" value="1"/>
</dbReference>
<keyword evidence="7" id="KW-0030">Aminoacyl-tRNA synthetase</keyword>
<evidence type="ECO:0000259" key="12">
    <source>
        <dbReference type="PROSITE" id="PS50862"/>
    </source>
</evidence>
<keyword evidence="6" id="KW-0648">Protein biosynthesis</keyword>
<dbReference type="GO" id="GO:0004827">
    <property type="term" value="F:proline-tRNA ligase activity"/>
    <property type="evidence" value="ECO:0007669"/>
    <property type="project" value="UniProtKB-EC"/>
</dbReference>
<dbReference type="SMART" id="SM00946">
    <property type="entry name" value="ProRS-C_1"/>
    <property type="match status" value="1"/>
</dbReference>
<evidence type="ECO:0000256" key="1">
    <source>
        <dbReference type="ARBA" id="ARBA00008226"/>
    </source>
</evidence>
<dbReference type="InterPro" id="IPR002314">
    <property type="entry name" value="aa-tRNA-synt_IIb"/>
</dbReference>
<dbReference type="InterPro" id="IPR004154">
    <property type="entry name" value="Anticodon-bd"/>
</dbReference>
<proteinExistence type="inferred from homology"/>
<dbReference type="Pfam" id="PF00587">
    <property type="entry name" value="tRNA-synt_2b"/>
    <property type="match status" value="1"/>
</dbReference>
<evidence type="ECO:0000256" key="11">
    <source>
        <dbReference type="SAM" id="SignalP"/>
    </source>
</evidence>
<dbReference type="GO" id="GO:0017101">
    <property type="term" value="C:aminoacyl-tRNA synthetase multienzyme complex"/>
    <property type="evidence" value="ECO:0007669"/>
    <property type="project" value="TreeGrafter"/>
</dbReference>
<dbReference type="InterPro" id="IPR004499">
    <property type="entry name" value="Pro-tRNA-ligase_IIa_arc-type"/>
</dbReference>
<dbReference type="EMBL" id="JAHFYH010000030">
    <property type="protein sequence ID" value="KAH0221987.1"/>
    <property type="molecule type" value="Genomic_DNA"/>
</dbReference>
<dbReference type="AlphaFoldDB" id="A0A9P8K782"/>
<reference evidence="13" key="1">
    <citation type="journal article" date="2021" name="J Fungi (Basel)">
        <title>Virulence traits and population genomics of the black yeast Aureobasidium melanogenum.</title>
        <authorList>
            <person name="Cernosa A."/>
            <person name="Sun X."/>
            <person name="Gostincar C."/>
            <person name="Fang C."/>
            <person name="Gunde-Cimerman N."/>
            <person name="Song Z."/>
        </authorList>
    </citation>
    <scope>NUCLEOTIDE SEQUENCE</scope>
    <source>
        <strain evidence="13">EXF-8016</strain>
    </source>
</reference>
<dbReference type="Pfam" id="PF03129">
    <property type="entry name" value="HGTP_anticodon"/>
    <property type="match status" value="1"/>
</dbReference>
<dbReference type="InterPro" id="IPR017449">
    <property type="entry name" value="Pro-tRNA_synth_II"/>
</dbReference>
<dbReference type="Pfam" id="PF09180">
    <property type="entry name" value="ProRS-C_1"/>
    <property type="match status" value="1"/>
</dbReference>
<evidence type="ECO:0000256" key="10">
    <source>
        <dbReference type="SAM" id="MobiDB-lite"/>
    </source>
</evidence>
<dbReference type="SUPFAM" id="SSF64586">
    <property type="entry name" value="C-terminal domain of ProRS"/>
    <property type="match status" value="1"/>
</dbReference>
<keyword evidence="5" id="KW-0067">ATP-binding</keyword>
<dbReference type="InterPro" id="IPR036621">
    <property type="entry name" value="Anticodon-bd_dom_sf"/>
</dbReference>
<dbReference type="GO" id="GO:0006433">
    <property type="term" value="P:prolyl-tRNA aminoacylation"/>
    <property type="evidence" value="ECO:0007669"/>
    <property type="project" value="InterPro"/>
</dbReference>
<dbReference type="Gene3D" id="3.30.930.10">
    <property type="entry name" value="Bira Bifunctional Protein, Domain 2"/>
    <property type="match status" value="1"/>
</dbReference>
<evidence type="ECO:0000256" key="5">
    <source>
        <dbReference type="ARBA" id="ARBA00022840"/>
    </source>
</evidence>
<comment type="similarity">
    <text evidence="1">Belongs to the class-II aminoacyl-tRNA synthetase family.</text>
</comment>
<feature type="region of interest" description="Disordered" evidence="10">
    <location>
        <begin position="346"/>
        <end position="397"/>
    </location>
</feature>
<name>A0A9P8K782_AURME</name>
<dbReference type="FunFam" id="3.30.930.10:FF:000007">
    <property type="entry name" value="Bifunctional glutamate/proline--tRNA ligase"/>
    <property type="match status" value="1"/>
</dbReference>
<dbReference type="GO" id="GO:0005524">
    <property type="term" value="F:ATP binding"/>
    <property type="evidence" value="ECO:0007669"/>
    <property type="project" value="UniProtKB-KW"/>
</dbReference>
<organism evidence="13 14">
    <name type="scientific">Aureobasidium melanogenum</name>
    <name type="common">Aureobasidium pullulans var. melanogenum</name>
    <dbReference type="NCBI Taxonomy" id="46634"/>
    <lineage>
        <taxon>Eukaryota</taxon>
        <taxon>Fungi</taxon>
        <taxon>Dikarya</taxon>
        <taxon>Ascomycota</taxon>
        <taxon>Pezizomycotina</taxon>
        <taxon>Dothideomycetes</taxon>
        <taxon>Dothideomycetidae</taxon>
        <taxon>Dothideales</taxon>
        <taxon>Saccotheciaceae</taxon>
        <taxon>Aureobasidium</taxon>
    </lineage>
</organism>
<protein>
    <recommendedName>
        <fullName evidence="2">proline--tRNA ligase</fullName>
        <ecNumber evidence="2">6.1.1.15</ecNumber>
    </recommendedName>
    <alternativeName>
        <fullName evidence="8">Prolyl-tRNA synthetase</fullName>
    </alternativeName>
</protein>
<evidence type="ECO:0000256" key="6">
    <source>
        <dbReference type="ARBA" id="ARBA00022917"/>
    </source>
</evidence>
<evidence type="ECO:0000256" key="2">
    <source>
        <dbReference type="ARBA" id="ARBA00012831"/>
    </source>
</evidence>
<dbReference type="GO" id="GO:0005737">
    <property type="term" value="C:cytoplasm"/>
    <property type="evidence" value="ECO:0007669"/>
    <property type="project" value="InterPro"/>
</dbReference>
<feature type="compositionally biased region" description="Basic and acidic residues" evidence="10">
    <location>
        <begin position="366"/>
        <end position="376"/>
    </location>
</feature>
<dbReference type="InterPro" id="IPR006195">
    <property type="entry name" value="aa-tRNA-synth_II"/>
</dbReference>
<feature type="non-terminal residue" evidence="13">
    <location>
        <position position="916"/>
    </location>
</feature>
<dbReference type="FunFam" id="3.30.110.30:FF:000001">
    <property type="entry name" value="Bifunctional glutamate/proline--tRNA ligase"/>
    <property type="match status" value="1"/>
</dbReference>
<feature type="signal peptide" evidence="11">
    <location>
        <begin position="1"/>
        <end position="22"/>
    </location>
</feature>
<dbReference type="PANTHER" id="PTHR43382">
    <property type="entry name" value="PROLYL-TRNA SYNTHETASE"/>
    <property type="match status" value="1"/>
</dbReference>
<feature type="domain" description="Aminoacyl-transfer RNA synthetases class-II family profile" evidence="12">
    <location>
        <begin position="447"/>
        <end position="691"/>
    </location>
</feature>
<evidence type="ECO:0000313" key="14">
    <source>
        <dbReference type="Proteomes" id="UP000767238"/>
    </source>
</evidence>
<evidence type="ECO:0000256" key="4">
    <source>
        <dbReference type="ARBA" id="ARBA00022741"/>
    </source>
</evidence>
<reference evidence="13" key="2">
    <citation type="submission" date="2021-08" db="EMBL/GenBank/DDBJ databases">
        <authorList>
            <person name="Gostincar C."/>
            <person name="Sun X."/>
            <person name="Song Z."/>
            <person name="Gunde-Cimerman N."/>
        </authorList>
    </citation>
    <scope>NUCLEOTIDE SEQUENCE</scope>
    <source>
        <strain evidence="13">EXF-8016</strain>
    </source>
</reference>
<keyword evidence="4" id="KW-0547">Nucleotide-binding</keyword>
<dbReference type="FunFam" id="3.40.50.800:FF:000005">
    <property type="entry name" value="bifunctional glutamate/proline--tRNA ligase"/>
    <property type="match status" value="1"/>
</dbReference>
<dbReference type="OrthoDB" id="1350766at2759"/>
<accession>A0A9P8K782</accession>
<dbReference type="SUPFAM" id="SSF55681">
    <property type="entry name" value="Class II aaRS and biotin synthetases"/>
    <property type="match status" value="1"/>
</dbReference>